<evidence type="ECO:0000313" key="2">
    <source>
        <dbReference type="Proteomes" id="UP001549366"/>
    </source>
</evidence>
<protein>
    <recommendedName>
        <fullName evidence="3">Mobilization protein</fullName>
    </recommendedName>
</protein>
<reference evidence="1 2" key="1">
    <citation type="submission" date="2024-06" db="EMBL/GenBank/DDBJ databases">
        <title>Genomic Encyclopedia of Type Strains, Phase V (KMG-V): Genome sequencing to study the core and pangenomes of soil and plant-associated prokaryotes.</title>
        <authorList>
            <person name="Whitman W."/>
        </authorList>
    </citation>
    <scope>NUCLEOTIDE SEQUENCE [LARGE SCALE GENOMIC DNA]</scope>
    <source>
        <strain evidence="1 2">NE40</strain>
    </source>
</reference>
<organism evidence="1 2">
    <name type="scientific">Endozoicomonas lisbonensis</name>
    <dbReference type="NCBI Taxonomy" id="3120522"/>
    <lineage>
        <taxon>Bacteria</taxon>
        <taxon>Pseudomonadati</taxon>
        <taxon>Pseudomonadota</taxon>
        <taxon>Gammaproteobacteria</taxon>
        <taxon>Oceanospirillales</taxon>
        <taxon>Endozoicomonadaceae</taxon>
        <taxon>Endozoicomonas</taxon>
    </lineage>
</organism>
<name>A0ABV2SMM4_9GAMM</name>
<keyword evidence="2" id="KW-1185">Reference proteome</keyword>
<sequence>MSSSKSTKPITGKRTNTVKITFSDEEFDCFLNQIGLDPKLVNSDRKSYSKHLGEYARYTLIKKRPSKISLQIEHLAKLAGEISNLKQYLKSNSKEDCTHFFEKIDNILSLIRFHKKSGEIE</sequence>
<proteinExistence type="predicted"/>
<dbReference type="EMBL" id="JBEWTB010000002">
    <property type="protein sequence ID" value="MET4758521.1"/>
    <property type="molecule type" value="Genomic_DNA"/>
</dbReference>
<evidence type="ECO:0000313" key="1">
    <source>
        <dbReference type="EMBL" id="MET4758521.1"/>
    </source>
</evidence>
<dbReference type="RefSeq" id="WP_354008599.1">
    <property type="nucleotide sequence ID" value="NZ_JBEWTA010000001.1"/>
</dbReference>
<dbReference type="Proteomes" id="UP001549366">
    <property type="component" value="Unassembled WGS sequence"/>
</dbReference>
<gene>
    <name evidence="1" type="ORF">V5J35_003713</name>
</gene>
<accession>A0ABV2SMM4</accession>
<comment type="caution">
    <text evidence="1">The sequence shown here is derived from an EMBL/GenBank/DDBJ whole genome shotgun (WGS) entry which is preliminary data.</text>
</comment>
<evidence type="ECO:0008006" key="3">
    <source>
        <dbReference type="Google" id="ProtNLM"/>
    </source>
</evidence>